<reference evidence="1" key="1">
    <citation type="submission" date="2023-04" db="EMBL/GenBank/DDBJ databases">
        <title>Black Yeasts Isolated from many extreme environments.</title>
        <authorList>
            <person name="Coleine C."/>
            <person name="Stajich J.E."/>
            <person name="Selbmann L."/>
        </authorList>
    </citation>
    <scope>NUCLEOTIDE SEQUENCE</scope>
    <source>
        <strain evidence="1">CCFEE 5312</strain>
    </source>
</reference>
<dbReference type="AlphaFoldDB" id="A0AAJ0GA34"/>
<evidence type="ECO:0000313" key="1">
    <source>
        <dbReference type="EMBL" id="KAK3046874.1"/>
    </source>
</evidence>
<sequence>MRTITIDRRGDVVCVAREQLDTDAEFGFLVNSKVLAHGSDFFVALIEGKFEEGIRLANTLSSPVRIDLLGDDVDGLKHFFRVLHHCPEVKQITLKDLAATAQVVDKYQCQHAFHAISRLWLEQHLRAIGAAASLPEYLGIALAFQQPDIERAVVLGIAITTGRLANSSTTKERIQSTMLADQVSQEYCIHVDLYREKIGAHWVTEFLNLASPLVRKRRPKAALTDHSNEELCHQAGDCVPGPNSPHPLLYHVAGLDRFDEAFWFGNREGAVRDNVAADVTVEVQMAICTACRFAEGLSDHLAKVFVCAIGSHRGRTLSELRQPNYDFPDCGPHDNERCDCGFSDAMGLLFHGRLEFALHGEPGVAKLLEFALDQLGLG</sequence>
<organism evidence="1 2">
    <name type="scientific">Extremus antarcticus</name>
    <dbReference type="NCBI Taxonomy" id="702011"/>
    <lineage>
        <taxon>Eukaryota</taxon>
        <taxon>Fungi</taxon>
        <taxon>Dikarya</taxon>
        <taxon>Ascomycota</taxon>
        <taxon>Pezizomycotina</taxon>
        <taxon>Dothideomycetes</taxon>
        <taxon>Dothideomycetidae</taxon>
        <taxon>Mycosphaerellales</taxon>
        <taxon>Extremaceae</taxon>
        <taxon>Extremus</taxon>
    </lineage>
</organism>
<proteinExistence type="predicted"/>
<gene>
    <name evidence="1" type="ORF">LTR09_011677</name>
</gene>
<evidence type="ECO:0000313" key="2">
    <source>
        <dbReference type="Proteomes" id="UP001271007"/>
    </source>
</evidence>
<comment type="caution">
    <text evidence="1">The sequence shown here is derived from an EMBL/GenBank/DDBJ whole genome shotgun (WGS) entry which is preliminary data.</text>
</comment>
<accession>A0AAJ0GA34</accession>
<name>A0AAJ0GA34_9PEZI</name>
<protein>
    <recommendedName>
        <fullName evidence="3">BTB domain-containing protein</fullName>
    </recommendedName>
</protein>
<evidence type="ECO:0008006" key="3">
    <source>
        <dbReference type="Google" id="ProtNLM"/>
    </source>
</evidence>
<dbReference type="Proteomes" id="UP001271007">
    <property type="component" value="Unassembled WGS sequence"/>
</dbReference>
<dbReference type="EMBL" id="JAWDJX010000076">
    <property type="protein sequence ID" value="KAK3046874.1"/>
    <property type="molecule type" value="Genomic_DNA"/>
</dbReference>
<keyword evidence="2" id="KW-1185">Reference proteome</keyword>